<proteinExistence type="predicted"/>
<gene>
    <name evidence="1" type="ORF">UFOVP382_27</name>
</gene>
<dbReference type="EMBL" id="LR798319">
    <property type="protein sequence ID" value="CAB5223319.1"/>
    <property type="molecule type" value="Genomic_DNA"/>
</dbReference>
<accession>A0A6J7WYZ9</accession>
<organism evidence="1">
    <name type="scientific">uncultured Caudovirales phage</name>
    <dbReference type="NCBI Taxonomy" id="2100421"/>
    <lineage>
        <taxon>Viruses</taxon>
        <taxon>Duplodnaviria</taxon>
        <taxon>Heunggongvirae</taxon>
        <taxon>Uroviricota</taxon>
        <taxon>Caudoviricetes</taxon>
        <taxon>Peduoviridae</taxon>
        <taxon>Maltschvirus</taxon>
        <taxon>Maltschvirus maltsch</taxon>
    </lineage>
</organism>
<sequence length="156" mass="17555">MTDRELMQMALDALKYPGPSWPDSRQAIAEALRARLAQPEMVIQARKDGDLIVVDLPQVPTGGGGIFKDEQPEPLEYWNAVEGWVKIDEVRQHFDAAGCGTIYKTGGEGRVPLYAAREWVGLTDADIDDVQYNVDCRLYRDYARAIEAKLKEKNEN</sequence>
<evidence type="ECO:0000313" key="1">
    <source>
        <dbReference type="EMBL" id="CAB5223319.1"/>
    </source>
</evidence>
<reference evidence="1" key="1">
    <citation type="submission" date="2020-05" db="EMBL/GenBank/DDBJ databases">
        <authorList>
            <person name="Chiriac C."/>
            <person name="Salcher M."/>
            <person name="Ghai R."/>
            <person name="Kavagutti S V."/>
        </authorList>
    </citation>
    <scope>NUCLEOTIDE SEQUENCE</scope>
</reference>
<protein>
    <submittedName>
        <fullName evidence="1">Uncharacterized protein</fullName>
    </submittedName>
</protein>
<name>A0A6J7WYZ9_9CAUD</name>